<dbReference type="InterPro" id="IPR016092">
    <property type="entry name" value="ATAP"/>
</dbReference>
<dbReference type="InterPro" id="IPR000361">
    <property type="entry name" value="ATAP_core_dom"/>
</dbReference>
<evidence type="ECO:0000259" key="1">
    <source>
        <dbReference type="Pfam" id="PF01521"/>
    </source>
</evidence>
<dbReference type="GO" id="GO:0016226">
    <property type="term" value="P:iron-sulfur cluster assembly"/>
    <property type="evidence" value="ECO:0007669"/>
    <property type="project" value="InterPro"/>
</dbReference>
<dbReference type="InterPro" id="IPR017870">
    <property type="entry name" value="FeS_cluster_insertion_CS"/>
</dbReference>
<name>A0A382GAK0_9ZZZZ</name>
<feature type="domain" description="Core" evidence="1">
    <location>
        <begin position="3"/>
        <end position="103"/>
    </location>
</feature>
<evidence type="ECO:0000313" key="2">
    <source>
        <dbReference type="EMBL" id="SVB71939.1"/>
    </source>
</evidence>
<dbReference type="GO" id="GO:0051539">
    <property type="term" value="F:4 iron, 4 sulfur cluster binding"/>
    <property type="evidence" value="ECO:0007669"/>
    <property type="project" value="TreeGrafter"/>
</dbReference>
<dbReference type="NCBIfam" id="NF010147">
    <property type="entry name" value="PRK13623.1"/>
    <property type="match status" value="1"/>
</dbReference>
<sequence>MNNVTLTGDAIKRISFLQEKESDGAKLRIEVRGGGCSGFSYGFRFDTKVNEDDLVIQEGDVTVLIDETSMQFLGGAQIDYVDDLMAAAFKIENPNASSACGCGTSFAI</sequence>
<accession>A0A382GAK0</accession>
<dbReference type="NCBIfam" id="TIGR00049">
    <property type="entry name" value="iron-sulfur cluster assembly accessory protein"/>
    <property type="match status" value="1"/>
</dbReference>
<reference evidence="2" key="1">
    <citation type="submission" date="2018-05" db="EMBL/GenBank/DDBJ databases">
        <authorList>
            <person name="Lanie J.A."/>
            <person name="Ng W.-L."/>
            <person name="Kazmierczak K.M."/>
            <person name="Andrzejewski T.M."/>
            <person name="Davidsen T.M."/>
            <person name="Wayne K.J."/>
            <person name="Tettelin H."/>
            <person name="Glass J.I."/>
            <person name="Rusch D."/>
            <person name="Podicherti R."/>
            <person name="Tsui H.-C.T."/>
            <person name="Winkler M.E."/>
        </authorList>
    </citation>
    <scope>NUCLEOTIDE SEQUENCE</scope>
</reference>
<proteinExistence type="predicted"/>
<dbReference type="PROSITE" id="PS01152">
    <property type="entry name" value="HESB"/>
    <property type="match status" value="1"/>
</dbReference>
<dbReference type="SUPFAM" id="SSF89360">
    <property type="entry name" value="HesB-like domain"/>
    <property type="match status" value="1"/>
</dbReference>
<dbReference type="EMBL" id="UINC01054346">
    <property type="protein sequence ID" value="SVB71939.1"/>
    <property type="molecule type" value="Genomic_DNA"/>
</dbReference>
<dbReference type="GO" id="GO:0051537">
    <property type="term" value="F:2 iron, 2 sulfur cluster binding"/>
    <property type="evidence" value="ECO:0007669"/>
    <property type="project" value="TreeGrafter"/>
</dbReference>
<dbReference type="Gene3D" id="2.60.300.12">
    <property type="entry name" value="HesB-like domain"/>
    <property type="match status" value="1"/>
</dbReference>
<dbReference type="InterPro" id="IPR035903">
    <property type="entry name" value="HesB-like_dom_sf"/>
</dbReference>
<dbReference type="AlphaFoldDB" id="A0A382GAK0"/>
<dbReference type="PANTHER" id="PTHR43011:SF1">
    <property type="entry name" value="IRON-SULFUR CLUSTER ASSEMBLY 2 HOMOLOG, MITOCHONDRIAL"/>
    <property type="match status" value="1"/>
</dbReference>
<gene>
    <name evidence="2" type="ORF">METZ01_LOCUS224793</name>
</gene>
<dbReference type="PANTHER" id="PTHR43011">
    <property type="entry name" value="IRON-SULFUR CLUSTER ASSEMBLY 2 HOMOLOG, MITOCHONDRIAL"/>
    <property type="match status" value="1"/>
</dbReference>
<dbReference type="GO" id="GO:0005506">
    <property type="term" value="F:iron ion binding"/>
    <property type="evidence" value="ECO:0007669"/>
    <property type="project" value="TreeGrafter"/>
</dbReference>
<dbReference type="Pfam" id="PF01521">
    <property type="entry name" value="Fe-S_biosyn"/>
    <property type="match status" value="1"/>
</dbReference>
<protein>
    <recommendedName>
        <fullName evidence="1">Core domain-containing protein</fullName>
    </recommendedName>
</protein>
<organism evidence="2">
    <name type="scientific">marine metagenome</name>
    <dbReference type="NCBI Taxonomy" id="408172"/>
    <lineage>
        <taxon>unclassified sequences</taxon>
        <taxon>metagenomes</taxon>
        <taxon>ecological metagenomes</taxon>
    </lineage>
</organism>